<keyword evidence="3" id="KW-1185">Reference proteome</keyword>
<protein>
    <recommendedName>
        <fullName evidence="4">SH3b domain-containing protein</fullName>
    </recommendedName>
</protein>
<dbReference type="RefSeq" id="WP_188714295.1">
    <property type="nucleotide sequence ID" value="NZ_BMIV01000002.1"/>
</dbReference>
<feature type="chain" id="PRO_5046969496" description="SH3b domain-containing protein" evidence="1">
    <location>
        <begin position="23"/>
        <end position="167"/>
    </location>
</feature>
<gene>
    <name evidence="2" type="ORF">GCM10011402_10380</name>
</gene>
<dbReference type="Proteomes" id="UP000640509">
    <property type="component" value="Unassembled WGS sequence"/>
</dbReference>
<feature type="signal peptide" evidence="1">
    <location>
        <begin position="1"/>
        <end position="22"/>
    </location>
</feature>
<comment type="caution">
    <text evidence="2">The sequence shown here is derived from an EMBL/GenBank/DDBJ whole genome shotgun (WGS) entry which is preliminary data.</text>
</comment>
<proteinExistence type="predicted"/>
<evidence type="ECO:0008006" key="4">
    <source>
        <dbReference type="Google" id="ProtNLM"/>
    </source>
</evidence>
<dbReference type="Gene3D" id="2.30.30.40">
    <property type="entry name" value="SH3 Domains"/>
    <property type="match status" value="1"/>
</dbReference>
<keyword evidence="1" id="KW-0732">Signal</keyword>
<dbReference type="InterPro" id="IPR010466">
    <property type="entry name" value="DUF1058"/>
</dbReference>
<accession>A0ABQ1VGT6</accession>
<dbReference type="Pfam" id="PF06347">
    <property type="entry name" value="SH3_4"/>
    <property type="match status" value="1"/>
</dbReference>
<evidence type="ECO:0000313" key="3">
    <source>
        <dbReference type="Proteomes" id="UP000640509"/>
    </source>
</evidence>
<name>A0ABQ1VGT6_9RHOB</name>
<reference evidence="3" key="1">
    <citation type="journal article" date="2019" name="Int. J. Syst. Evol. Microbiol.">
        <title>The Global Catalogue of Microorganisms (GCM) 10K type strain sequencing project: providing services to taxonomists for standard genome sequencing and annotation.</title>
        <authorList>
            <consortium name="The Broad Institute Genomics Platform"/>
            <consortium name="The Broad Institute Genome Sequencing Center for Infectious Disease"/>
            <person name="Wu L."/>
            <person name="Ma J."/>
        </authorList>
    </citation>
    <scope>NUCLEOTIDE SEQUENCE [LARGE SCALE GENOMIC DNA]</scope>
    <source>
        <strain evidence="3">CGMCC 1.15419</strain>
    </source>
</reference>
<organism evidence="2 3">
    <name type="scientific">Paracoccus acridae</name>
    <dbReference type="NCBI Taxonomy" id="1795310"/>
    <lineage>
        <taxon>Bacteria</taxon>
        <taxon>Pseudomonadati</taxon>
        <taxon>Pseudomonadota</taxon>
        <taxon>Alphaproteobacteria</taxon>
        <taxon>Rhodobacterales</taxon>
        <taxon>Paracoccaceae</taxon>
        <taxon>Paracoccus</taxon>
    </lineage>
</organism>
<dbReference type="EMBL" id="BMIV01000002">
    <property type="protein sequence ID" value="GGF60295.1"/>
    <property type="molecule type" value="Genomic_DNA"/>
</dbReference>
<evidence type="ECO:0000256" key="1">
    <source>
        <dbReference type="SAM" id="SignalP"/>
    </source>
</evidence>
<evidence type="ECO:0000313" key="2">
    <source>
        <dbReference type="EMBL" id="GGF60295.1"/>
    </source>
</evidence>
<sequence>MPRSALPLVILAVFLGAVTPSAADPVVKGAEHCVVNVRADDRLNLRAAPKAEAAVRERFAYGSCGIMVTAACKGSWCPVEDGHHSGWVHRHYIAALPDVEFCFTAAASRELRLLRAWPSSGSRIVTELPAKQCGIRPLPYIVEGWQKARVDGWEGWLPQAGLAHTGD</sequence>